<keyword evidence="7" id="KW-1185">Reference proteome</keyword>
<dbReference type="GO" id="GO:0003684">
    <property type="term" value="F:damaged DNA binding"/>
    <property type="evidence" value="ECO:0007669"/>
    <property type="project" value="TreeGrafter"/>
</dbReference>
<reference evidence="6 7" key="1">
    <citation type="submission" date="2014-04" db="EMBL/GenBank/DDBJ databases">
        <authorList>
            <consortium name="DOE Joint Genome Institute"/>
            <person name="Kuo A."/>
            <person name="Kohler A."/>
            <person name="Costa M.D."/>
            <person name="Nagy L.G."/>
            <person name="Floudas D."/>
            <person name="Copeland A."/>
            <person name="Barry K.W."/>
            <person name="Cichocki N."/>
            <person name="Veneault-Fourrey C."/>
            <person name="LaButti K."/>
            <person name="Lindquist E.A."/>
            <person name="Lipzen A."/>
            <person name="Lundell T."/>
            <person name="Morin E."/>
            <person name="Murat C."/>
            <person name="Sun H."/>
            <person name="Tunlid A."/>
            <person name="Henrissat B."/>
            <person name="Grigoriev I.V."/>
            <person name="Hibbett D.S."/>
            <person name="Martin F."/>
            <person name="Nordberg H.P."/>
            <person name="Cantor M.N."/>
            <person name="Hua S.X."/>
        </authorList>
    </citation>
    <scope>NUCLEOTIDE SEQUENCE [LARGE SCALE GENOMIC DNA]</scope>
    <source>
        <strain evidence="6 7">Marx 270</strain>
    </source>
</reference>
<evidence type="ECO:0000256" key="2">
    <source>
        <dbReference type="ARBA" id="ARBA00022763"/>
    </source>
</evidence>
<evidence type="ECO:0000256" key="4">
    <source>
        <dbReference type="SAM" id="MobiDB-lite"/>
    </source>
</evidence>
<name>A0A0C3PV25_PISTI</name>
<dbReference type="Pfam" id="PF08573">
    <property type="entry name" value="SAE2"/>
    <property type="match status" value="1"/>
</dbReference>
<accession>A0A0C3PV25</accession>
<protein>
    <recommendedName>
        <fullName evidence="5">DNA endonuclease activator Ctp1 C-terminal domain-containing protein</fullName>
    </recommendedName>
</protein>
<gene>
    <name evidence="6" type="ORF">M404DRAFT_992695</name>
</gene>
<evidence type="ECO:0000259" key="5">
    <source>
        <dbReference type="Pfam" id="PF08573"/>
    </source>
</evidence>
<keyword evidence="3" id="KW-0539">Nucleus</keyword>
<feature type="region of interest" description="Disordered" evidence="4">
    <location>
        <begin position="89"/>
        <end position="194"/>
    </location>
</feature>
<dbReference type="AlphaFoldDB" id="A0A0C3PV25"/>
<organism evidence="6 7">
    <name type="scientific">Pisolithus tinctorius Marx 270</name>
    <dbReference type="NCBI Taxonomy" id="870435"/>
    <lineage>
        <taxon>Eukaryota</taxon>
        <taxon>Fungi</taxon>
        <taxon>Dikarya</taxon>
        <taxon>Basidiomycota</taxon>
        <taxon>Agaricomycotina</taxon>
        <taxon>Agaricomycetes</taxon>
        <taxon>Agaricomycetidae</taxon>
        <taxon>Boletales</taxon>
        <taxon>Sclerodermatineae</taxon>
        <taxon>Pisolithaceae</taxon>
        <taxon>Pisolithus</taxon>
    </lineage>
</organism>
<dbReference type="OrthoDB" id="5801062at2759"/>
<dbReference type="InterPro" id="IPR013882">
    <property type="entry name" value="Ctp1_C"/>
</dbReference>
<feature type="compositionally biased region" description="Basic and acidic residues" evidence="4">
    <location>
        <begin position="159"/>
        <end position="171"/>
    </location>
</feature>
<dbReference type="InterPro" id="IPR033316">
    <property type="entry name" value="RBBP8-like"/>
</dbReference>
<reference evidence="7" key="2">
    <citation type="submission" date="2015-01" db="EMBL/GenBank/DDBJ databases">
        <title>Evolutionary Origins and Diversification of the Mycorrhizal Mutualists.</title>
        <authorList>
            <consortium name="DOE Joint Genome Institute"/>
            <consortium name="Mycorrhizal Genomics Consortium"/>
            <person name="Kohler A."/>
            <person name="Kuo A."/>
            <person name="Nagy L.G."/>
            <person name="Floudas D."/>
            <person name="Copeland A."/>
            <person name="Barry K.W."/>
            <person name="Cichocki N."/>
            <person name="Veneault-Fourrey C."/>
            <person name="LaButti K."/>
            <person name="Lindquist E.A."/>
            <person name="Lipzen A."/>
            <person name="Lundell T."/>
            <person name="Morin E."/>
            <person name="Murat C."/>
            <person name="Riley R."/>
            <person name="Ohm R."/>
            <person name="Sun H."/>
            <person name="Tunlid A."/>
            <person name="Henrissat B."/>
            <person name="Grigoriev I.V."/>
            <person name="Hibbett D.S."/>
            <person name="Martin F."/>
        </authorList>
    </citation>
    <scope>NUCLEOTIDE SEQUENCE [LARGE SCALE GENOMIC DNA]</scope>
    <source>
        <strain evidence="7">Marx 270</strain>
    </source>
</reference>
<dbReference type="EMBL" id="KN831946">
    <property type="protein sequence ID" value="KIO13116.1"/>
    <property type="molecule type" value="Genomic_DNA"/>
</dbReference>
<dbReference type="InParanoid" id="A0A0C3PV25"/>
<dbReference type="PANTHER" id="PTHR15107:SF0">
    <property type="entry name" value="DNA ENDONUCLEASE ACTIVATOR CTP1 C-TERMINAL DOMAIN-CONTAINING PROTEIN"/>
    <property type="match status" value="1"/>
</dbReference>
<comment type="subcellular location">
    <subcellularLocation>
        <location evidence="1">Nucleus</location>
    </subcellularLocation>
</comment>
<dbReference type="GO" id="GO:0010792">
    <property type="term" value="P:DNA double-strand break processing involved in repair via single-strand annealing"/>
    <property type="evidence" value="ECO:0007669"/>
    <property type="project" value="TreeGrafter"/>
</dbReference>
<keyword evidence="2" id="KW-0227">DNA damage</keyword>
<feature type="region of interest" description="Disordered" evidence="4">
    <location>
        <begin position="248"/>
        <end position="275"/>
    </location>
</feature>
<evidence type="ECO:0000313" key="7">
    <source>
        <dbReference type="Proteomes" id="UP000054217"/>
    </source>
</evidence>
<dbReference type="STRING" id="870435.A0A0C3PV25"/>
<dbReference type="PANTHER" id="PTHR15107">
    <property type="entry name" value="RETINOBLASTOMA BINDING PROTEIN 8"/>
    <property type="match status" value="1"/>
</dbReference>
<evidence type="ECO:0000256" key="1">
    <source>
        <dbReference type="ARBA" id="ARBA00004123"/>
    </source>
</evidence>
<dbReference type="Proteomes" id="UP000054217">
    <property type="component" value="Unassembled WGS sequence"/>
</dbReference>
<sequence>MAEPGQPTNTLNLVEQVQKLQAELGSLRSRYDDLRKTSDRAAERYKSDYRKWKNFKQWLFEDFARDDEVYKALRSGEFQAYPRASILGKRKQFEEIGPDLSRVSDEEENQKKKSGIASDRRTGQPLDHPNTAMGGVSRNFDKPPVPEVEKTKVSQTVRSKSDSPFKVESSRKSPTVGGSGRKPRGRYAQVPPGIPTINSRFSIRKDLNQGFDYPYDTVVRSREERRHMEGDDCECCHDYYKAIGPVPAPQRPLWRSPKRKTNASYHPDNDIDKENDDDIEQHKYRVSRHRHHWHRPKTPPAYWEIGFPDTQEASEINRRAAEMHKKKLVDIELETRNHNGKYLERGAKLS</sequence>
<evidence type="ECO:0000313" key="6">
    <source>
        <dbReference type="EMBL" id="KIO13116.1"/>
    </source>
</evidence>
<dbReference type="GO" id="GO:0005634">
    <property type="term" value="C:nucleus"/>
    <property type="evidence" value="ECO:0007669"/>
    <property type="project" value="UniProtKB-SubCell"/>
</dbReference>
<dbReference type="HOGENOM" id="CLU_801968_0_0_1"/>
<evidence type="ECO:0000256" key="3">
    <source>
        <dbReference type="ARBA" id="ARBA00023242"/>
    </source>
</evidence>
<feature type="domain" description="DNA endonuclease activator Ctp1 C-terminal" evidence="5">
    <location>
        <begin position="215"/>
        <end position="312"/>
    </location>
</feature>
<proteinExistence type="predicted"/>